<organism evidence="8 9">
    <name type="scientific">Klebsormidium nitens</name>
    <name type="common">Green alga</name>
    <name type="synonym">Ulothrix nitens</name>
    <dbReference type="NCBI Taxonomy" id="105231"/>
    <lineage>
        <taxon>Eukaryota</taxon>
        <taxon>Viridiplantae</taxon>
        <taxon>Streptophyta</taxon>
        <taxon>Klebsormidiophyceae</taxon>
        <taxon>Klebsormidiales</taxon>
        <taxon>Klebsormidiaceae</taxon>
        <taxon>Klebsormidium</taxon>
    </lineage>
</organism>
<dbReference type="InterPro" id="IPR037817">
    <property type="entry name" value="TAF7"/>
</dbReference>
<dbReference type="AlphaFoldDB" id="A0A1Y1IPH5"/>
<dbReference type="PANTHER" id="PTHR12228:SF0">
    <property type="entry name" value="TATA-BOX BINDING PROTEIN ASSOCIATED FACTOR 7"/>
    <property type="match status" value="1"/>
</dbReference>
<feature type="compositionally biased region" description="Acidic residues" evidence="6">
    <location>
        <begin position="148"/>
        <end position="167"/>
    </location>
</feature>
<evidence type="ECO:0000313" key="8">
    <source>
        <dbReference type="EMBL" id="GAQ90686.1"/>
    </source>
</evidence>
<evidence type="ECO:0000256" key="5">
    <source>
        <dbReference type="ARBA" id="ARBA00023242"/>
    </source>
</evidence>
<evidence type="ECO:0000313" key="9">
    <source>
        <dbReference type="Proteomes" id="UP000054558"/>
    </source>
</evidence>
<dbReference type="STRING" id="105231.A0A1Y1IPH5"/>
<dbReference type="PANTHER" id="PTHR12228">
    <property type="entry name" value="TRANSCRIPTION INITIATION FACTOR TFIID 55 KD SUBUNIT-RELATED"/>
    <property type="match status" value="1"/>
</dbReference>
<name>A0A1Y1IPH5_KLENI</name>
<dbReference type="OMA" id="EMPATEN"/>
<feature type="compositionally biased region" description="Basic and acidic residues" evidence="6">
    <location>
        <begin position="184"/>
        <end position="194"/>
    </location>
</feature>
<keyword evidence="5" id="KW-0539">Nucleus</keyword>
<evidence type="ECO:0000256" key="4">
    <source>
        <dbReference type="ARBA" id="ARBA00023163"/>
    </source>
</evidence>
<dbReference type="GO" id="GO:0003743">
    <property type="term" value="F:translation initiation factor activity"/>
    <property type="evidence" value="ECO:0007669"/>
    <property type="project" value="UniProtKB-KW"/>
</dbReference>
<protein>
    <submittedName>
        <fullName evidence="8">Transcription initiation factor TFIID subunit</fullName>
    </submittedName>
</protein>
<evidence type="ECO:0000256" key="3">
    <source>
        <dbReference type="ARBA" id="ARBA00023015"/>
    </source>
</evidence>
<feature type="region of interest" description="Disordered" evidence="6">
    <location>
        <begin position="142"/>
        <end position="368"/>
    </location>
</feature>
<keyword evidence="8" id="KW-0396">Initiation factor</keyword>
<dbReference type="GO" id="GO:0005669">
    <property type="term" value="C:transcription factor TFIID complex"/>
    <property type="evidence" value="ECO:0000318"/>
    <property type="project" value="GO_Central"/>
</dbReference>
<feature type="compositionally biased region" description="Basic residues" evidence="6">
    <location>
        <begin position="223"/>
        <end position="232"/>
    </location>
</feature>
<gene>
    <name evidence="8" type="ORF">KFL_006730070</name>
</gene>
<accession>A0A1Y1IPH5</accession>
<keyword evidence="9" id="KW-1185">Reference proteome</keyword>
<dbReference type="Pfam" id="PF04658">
    <property type="entry name" value="TAFII55_N"/>
    <property type="match status" value="1"/>
</dbReference>
<feature type="compositionally biased region" description="Basic and acidic residues" evidence="6">
    <location>
        <begin position="396"/>
        <end position="405"/>
    </location>
</feature>
<dbReference type="CDD" id="cd08047">
    <property type="entry name" value="TAF7"/>
    <property type="match status" value="1"/>
</dbReference>
<evidence type="ECO:0000256" key="6">
    <source>
        <dbReference type="SAM" id="MobiDB-lite"/>
    </source>
</evidence>
<keyword evidence="8" id="KW-0648">Protein biosynthesis</keyword>
<dbReference type="GO" id="GO:0051123">
    <property type="term" value="P:RNA polymerase II preinitiation complex assembly"/>
    <property type="evidence" value="ECO:0000318"/>
    <property type="project" value="GO_Central"/>
</dbReference>
<feature type="compositionally biased region" description="Basic and acidic residues" evidence="6">
    <location>
        <begin position="233"/>
        <end position="252"/>
    </location>
</feature>
<feature type="compositionally biased region" description="Gly residues" evidence="6">
    <location>
        <begin position="325"/>
        <end position="366"/>
    </location>
</feature>
<keyword evidence="4" id="KW-0804">Transcription</keyword>
<evidence type="ECO:0000256" key="2">
    <source>
        <dbReference type="ARBA" id="ARBA00009368"/>
    </source>
</evidence>
<dbReference type="EMBL" id="DF237622">
    <property type="protein sequence ID" value="GAQ90686.1"/>
    <property type="molecule type" value="Genomic_DNA"/>
</dbReference>
<dbReference type="Proteomes" id="UP000054558">
    <property type="component" value="Unassembled WGS sequence"/>
</dbReference>
<dbReference type="OrthoDB" id="153872at2759"/>
<keyword evidence="3" id="KW-0805">Transcription regulation</keyword>
<dbReference type="SMART" id="SM01370">
    <property type="entry name" value="TAFII55_N"/>
    <property type="match status" value="1"/>
</dbReference>
<feature type="domain" description="TAFII55 protein conserved region" evidence="7">
    <location>
        <begin position="3"/>
        <end position="147"/>
    </location>
</feature>
<comment type="similarity">
    <text evidence="2">Belongs to the TAF7 family.</text>
</comment>
<reference evidence="8 9" key="1">
    <citation type="journal article" date="2014" name="Nat. Commun.">
        <title>Klebsormidium flaccidum genome reveals primary factors for plant terrestrial adaptation.</title>
        <authorList>
            <person name="Hori K."/>
            <person name="Maruyama F."/>
            <person name="Fujisawa T."/>
            <person name="Togashi T."/>
            <person name="Yamamoto N."/>
            <person name="Seo M."/>
            <person name="Sato S."/>
            <person name="Yamada T."/>
            <person name="Mori H."/>
            <person name="Tajima N."/>
            <person name="Moriyama T."/>
            <person name="Ikeuchi M."/>
            <person name="Watanabe M."/>
            <person name="Wada H."/>
            <person name="Kobayashi K."/>
            <person name="Saito M."/>
            <person name="Masuda T."/>
            <person name="Sasaki-Sekimoto Y."/>
            <person name="Mashiguchi K."/>
            <person name="Awai K."/>
            <person name="Shimojima M."/>
            <person name="Masuda S."/>
            <person name="Iwai M."/>
            <person name="Nobusawa T."/>
            <person name="Narise T."/>
            <person name="Kondo S."/>
            <person name="Saito H."/>
            <person name="Sato R."/>
            <person name="Murakawa M."/>
            <person name="Ihara Y."/>
            <person name="Oshima-Yamada Y."/>
            <person name="Ohtaka K."/>
            <person name="Satoh M."/>
            <person name="Sonobe K."/>
            <person name="Ishii M."/>
            <person name="Ohtani R."/>
            <person name="Kanamori-Sato M."/>
            <person name="Honoki R."/>
            <person name="Miyazaki D."/>
            <person name="Mochizuki H."/>
            <person name="Umetsu J."/>
            <person name="Higashi K."/>
            <person name="Shibata D."/>
            <person name="Kamiya Y."/>
            <person name="Sato N."/>
            <person name="Nakamura Y."/>
            <person name="Tabata S."/>
            <person name="Ida S."/>
            <person name="Kurokawa K."/>
            <person name="Ohta H."/>
        </authorList>
    </citation>
    <scope>NUCLEOTIDE SEQUENCE [LARGE SCALE GENOMIC DNA]</scope>
    <source>
        <strain evidence="8 9">NIES-2285</strain>
    </source>
</reference>
<dbReference type="InterPro" id="IPR006751">
    <property type="entry name" value="TAFII55_prot_cons_reg"/>
</dbReference>
<evidence type="ECO:0000259" key="7">
    <source>
        <dbReference type="SMART" id="SM01370"/>
    </source>
</evidence>
<comment type="subcellular location">
    <subcellularLocation>
        <location evidence="1">Nucleus</location>
    </subcellularLocation>
</comment>
<feature type="compositionally biased region" description="Basic residues" evidence="6">
    <location>
        <begin position="172"/>
        <end position="183"/>
    </location>
</feature>
<proteinExistence type="inferred from homology"/>
<evidence type="ECO:0000256" key="1">
    <source>
        <dbReference type="ARBA" id="ARBA00004123"/>
    </source>
</evidence>
<feature type="compositionally biased region" description="Basic and acidic residues" evidence="6">
    <location>
        <begin position="204"/>
        <end position="222"/>
    </location>
</feature>
<sequence>MAVEEQFILRVPQDIAEQLNQLLSKQIASADLPIDLAFSEDGRSGTFTVGGRTLPASLLDLPGVVESWKTYDDNHLVKSADIGQLILVTEEGAEKPEGPEYRHGLTPPMREARRQRFRSEPEYDPEQVARVEKELERILQGGGVRDMEVEEVLEDEEEEEEGADGDAEEQKKKKKKKKKKHRDRDKDKEDGKREKSSKKKHKSKDKERKKDEEKAGEKEKLKEKKSKKHKKKDKEASGDGLESDSKRVRVDPESQAVEGPRANGGADEVAASGLGGLEKGLGETQDAAADLDADRDSLDDLLTSPGQEPEATDADFERELMESLGGDGILDGGQGEGTGREVGVGLEGKGDGEGNGLDDGLEGNGGMFSFTGLEGAELNDNAFDFGVEDGGLPAAEDDRGEEKPESMPWDL</sequence>
<feature type="region of interest" description="Disordered" evidence="6">
    <location>
        <begin position="382"/>
        <end position="411"/>
    </location>
</feature>